<name>A0A934TRU7_9BURK</name>
<organism evidence="2 3">
    <name type="scientific">Ramlibacter ginsenosidimutans</name>
    <dbReference type="NCBI Taxonomy" id="502333"/>
    <lineage>
        <taxon>Bacteria</taxon>
        <taxon>Pseudomonadati</taxon>
        <taxon>Pseudomonadota</taxon>
        <taxon>Betaproteobacteria</taxon>
        <taxon>Burkholderiales</taxon>
        <taxon>Comamonadaceae</taxon>
        <taxon>Ramlibacter</taxon>
    </lineage>
</organism>
<comment type="caution">
    <text evidence="2">The sequence shown here is derived from an EMBL/GenBank/DDBJ whole genome shotgun (WGS) entry which is preliminary data.</text>
</comment>
<evidence type="ECO:0000313" key="2">
    <source>
        <dbReference type="EMBL" id="MBK6006248.1"/>
    </source>
</evidence>
<feature type="compositionally biased region" description="Basic residues" evidence="1">
    <location>
        <begin position="54"/>
        <end position="66"/>
    </location>
</feature>
<sequence>MSQQPDQREAEDGNASSTTAQPQQQQTQAGPEGHGGQGSDSAMKQMRAWEQRRAHNSGGKHRQGPD</sequence>
<protein>
    <submittedName>
        <fullName evidence="2">Uncharacterized protein</fullName>
    </submittedName>
</protein>
<dbReference type="AlphaFoldDB" id="A0A934TRU7"/>
<evidence type="ECO:0000256" key="1">
    <source>
        <dbReference type="SAM" id="MobiDB-lite"/>
    </source>
</evidence>
<feature type="compositionally biased region" description="Low complexity" evidence="1">
    <location>
        <begin position="15"/>
        <end position="29"/>
    </location>
</feature>
<keyword evidence="3" id="KW-1185">Reference proteome</keyword>
<reference evidence="2" key="1">
    <citation type="journal article" date="2012" name="J. Microbiol. Biotechnol.">
        <title>Ramlibacter ginsenosidimutans sp. nov., with ginsenoside-converting activity.</title>
        <authorList>
            <person name="Wang L."/>
            <person name="An D.S."/>
            <person name="Kim S.G."/>
            <person name="Jin F.X."/>
            <person name="Kim S.C."/>
            <person name="Lee S.T."/>
            <person name="Im W.T."/>
        </authorList>
    </citation>
    <scope>NUCLEOTIDE SEQUENCE</scope>
    <source>
        <strain evidence="2">KACC 17527</strain>
    </source>
</reference>
<dbReference type="RefSeq" id="WP_201168749.1">
    <property type="nucleotide sequence ID" value="NZ_JAEPWM010000002.1"/>
</dbReference>
<accession>A0A934TRU7</accession>
<reference evidence="2" key="2">
    <citation type="submission" date="2021-01" db="EMBL/GenBank/DDBJ databases">
        <authorList>
            <person name="Kang M."/>
        </authorList>
    </citation>
    <scope>NUCLEOTIDE SEQUENCE</scope>
    <source>
        <strain evidence="2">KACC 17527</strain>
    </source>
</reference>
<proteinExistence type="predicted"/>
<gene>
    <name evidence="2" type="ORF">JJB11_09120</name>
</gene>
<dbReference type="Proteomes" id="UP000630528">
    <property type="component" value="Unassembled WGS sequence"/>
</dbReference>
<feature type="region of interest" description="Disordered" evidence="1">
    <location>
        <begin position="1"/>
        <end position="66"/>
    </location>
</feature>
<dbReference type="EMBL" id="JAEPWM010000002">
    <property type="protein sequence ID" value="MBK6006248.1"/>
    <property type="molecule type" value="Genomic_DNA"/>
</dbReference>
<evidence type="ECO:0000313" key="3">
    <source>
        <dbReference type="Proteomes" id="UP000630528"/>
    </source>
</evidence>
<feature type="compositionally biased region" description="Basic and acidic residues" evidence="1">
    <location>
        <begin position="1"/>
        <end position="11"/>
    </location>
</feature>